<protein>
    <submittedName>
        <fullName evidence="2">Variable surface protein</fullName>
    </submittedName>
</protein>
<dbReference type="Pfam" id="PF12420">
    <property type="entry name" value="DUF3671"/>
    <property type="match status" value="1"/>
</dbReference>
<dbReference type="Proteomes" id="UP000195521">
    <property type="component" value="Unassembled WGS sequence"/>
</dbReference>
<comment type="caution">
    <text evidence="2">The sequence shown here is derived from an EMBL/GenBank/DDBJ whole genome shotgun (WGS) entry which is preliminary data.</text>
</comment>
<keyword evidence="1" id="KW-1133">Transmembrane helix</keyword>
<proteinExistence type="predicted"/>
<feature type="transmembrane region" description="Helical" evidence="1">
    <location>
        <begin position="198"/>
        <end position="218"/>
    </location>
</feature>
<dbReference type="EMBL" id="BDQF01000013">
    <property type="protein sequence ID" value="GAW82035.1"/>
    <property type="molecule type" value="Genomic_DNA"/>
</dbReference>
<reference evidence="3" key="1">
    <citation type="submission" date="2017-04" db="EMBL/GenBank/DDBJ databases">
        <title>Plasmodium gonderi genome.</title>
        <authorList>
            <person name="Arisue N."/>
            <person name="Honma H."/>
            <person name="Kawai S."/>
            <person name="Tougan T."/>
            <person name="Tanabe K."/>
            <person name="Horii T."/>
        </authorList>
    </citation>
    <scope>NUCLEOTIDE SEQUENCE [LARGE SCALE GENOMIC DNA]</scope>
    <source>
        <strain evidence="3">ATCC 30045</strain>
    </source>
</reference>
<sequence>MVISIIHKMNVRNNAIYIRIFTIILITWISEYLNEPIRGKYLCNRYYDDNALVLRNHRILAYNQGKKFKQEKLKNGLKHNQTYEWMTKEEIIDLMRTKLNKYNCIIKGLVLKSPIYKSIKRNDDLFEQKVFNYLEKFYKYKENANASSNTFKRSLYTMYDLYFVFGLVILTIALSIPIISIPVLIITNKDYNMDFLTFGIVSAASFFTLIIIYILLLIPICVKLHFFFLVFLNFFEFYVIFVWLSIHAYANIIIISMDICSIFILYLFRLYILYSINLYK</sequence>
<feature type="transmembrane region" description="Helical" evidence="1">
    <location>
        <begin position="161"/>
        <end position="186"/>
    </location>
</feature>
<evidence type="ECO:0000313" key="3">
    <source>
        <dbReference type="Proteomes" id="UP000195521"/>
    </source>
</evidence>
<organism evidence="2 3">
    <name type="scientific">Plasmodium gonderi</name>
    <dbReference type="NCBI Taxonomy" id="77519"/>
    <lineage>
        <taxon>Eukaryota</taxon>
        <taxon>Sar</taxon>
        <taxon>Alveolata</taxon>
        <taxon>Apicomplexa</taxon>
        <taxon>Aconoidasida</taxon>
        <taxon>Haemosporida</taxon>
        <taxon>Plasmodiidae</taxon>
        <taxon>Plasmodium</taxon>
        <taxon>Plasmodium (Plasmodium)</taxon>
    </lineage>
</organism>
<keyword evidence="1" id="KW-0472">Membrane</keyword>
<dbReference type="RefSeq" id="XP_028544624.1">
    <property type="nucleotide sequence ID" value="XM_028688823.1"/>
</dbReference>
<gene>
    <name evidence="2" type="ORF">PGO_120270</name>
</gene>
<accession>A0A1Y1JKQ5</accession>
<keyword evidence="1" id="KW-0812">Transmembrane</keyword>
<evidence type="ECO:0000313" key="2">
    <source>
        <dbReference type="EMBL" id="GAW82035.1"/>
    </source>
</evidence>
<evidence type="ECO:0000256" key="1">
    <source>
        <dbReference type="SAM" id="Phobius"/>
    </source>
</evidence>
<keyword evidence="3" id="KW-1185">Reference proteome</keyword>
<feature type="transmembrane region" description="Helical" evidence="1">
    <location>
        <begin position="16"/>
        <end position="33"/>
    </location>
</feature>
<feature type="transmembrane region" description="Helical" evidence="1">
    <location>
        <begin position="225"/>
        <end position="246"/>
    </location>
</feature>
<feature type="transmembrane region" description="Helical" evidence="1">
    <location>
        <begin position="252"/>
        <end position="274"/>
    </location>
</feature>
<dbReference type="AlphaFoldDB" id="A0A1Y1JKQ5"/>
<name>A0A1Y1JKQ5_PLAGO</name>
<dbReference type="GeneID" id="39748767"/>
<dbReference type="InterPro" id="IPR022139">
    <property type="entry name" value="Fam-L/Fam-M-like_plasmodium"/>
</dbReference>